<evidence type="ECO:0000256" key="4">
    <source>
        <dbReference type="PIRNR" id="PIRNR006386"/>
    </source>
</evidence>
<dbReference type="PANTHER" id="PTHR42943">
    <property type="entry name" value="GLUTATHIONE S-TRANSFERASE KAPPA"/>
    <property type="match status" value="1"/>
</dbReference>
<keyword evidence="6" id="KW-1133">Transmembrane helix</keyword>
<reference evidence="9" key="1">
    <citation type="journal article" date="2007" name="Plant Cell">
        <title>Dothideomycete-plant interactions illuminated by genome sequencing and EST analysis of the wheat pathogen Stagonospora nodorum.</title>
        <authorList>
            <person name="Hane J.K."/>
            <person name="Lowe R.G."/>
            <person name="Solomon P.S."/>
            <person name="Tan K.C."/>
            <person name="Schoch C.L."/>
            <person name="Spatafora J.W."/>
            <person name="Crous P.W."/>
            <person name="Kodira C."/>
            <person name="Birren B.W."/>
            <person name="Galagan J.E."/>
            <person name="Torriani S.F."/>
            <person name="McDonald B.A."/>
            <person name="Oliver R.P."/>
        </authorList>
    </citation>
    <scope>NUCLEOTIDE SEQUENCE [LARGE SCALE GENOMIC DNA]</scope>
    <source>
        <strain evidence="9">SN15 / ATCC MYA-4574 / FGSC 10173</strain>
    </source>
</reference>
<dbReference type="GO" id="GO:0004602">
    <property type="term" value="F:glutathione peroxidase activity"/>
    <property type="evidence" value="ECO:0000318"/>
    <property type="project" value="GO_Central"/>
</dbReference>
<proteinExistence type="inferred from homology"/>
<sequence>MNNNPINRNPLTKMAQPKITLYVDIVSPFAYIAFYILKNSPVFKQCEITYVPIFLGGLMKACGNTPPLHIKNKDKWIDAERLRLCKYFNVPMSQNTPPGFPINTIAIQRALASLEISHPQSMPQAIGLFWENFWVQYNDPMKPENLSAIVRTIVGSEEGAKKVLESTKGEEVKKRLSENTDKALKGGAFGLPWFEATNAKGETEGFWGVDHMGQMCDHLGLERPSGKGWKALL</sequence>
<evidence type="ECO:0000259" key="7">
    <source>
        <dbReference type="Pfam" id="PF01323"/>
    </source>
</evidence>
<comment type="similarity">
    <text evidence="1 4">Belongs to the GST superfamily. Kappa family.</text>
</comment>
<dbReference type="SUPFAM" id="SSF52833">
    <property type="entry name" value="Thioredoxin-like"/>
    <property type="match status" value="1"/>
</dbReference>
<name>Q0UWV5_PHANO</name>
<keyword evidence="6" id="KW-0812">Transmembrane</keyword>
<dbReference type="InParanoid" id="Q0UWV5"/>
<evidence type="ECO:0000256" key="6">
    <source>
        <dbReference type="SAM" id="Phobius"/>
    </source>
</evidence>
<dbReference type="GO" id="GO:0006749">
    <property type="term" value="P:glutathione metabolic process"/>
    <property type="evidence" value="ECO:0000318"/>
    <property type="project" value="GO_Central"/>
</dbReference>
<dbReference type="GO" id="GO:0004364">
    <property type="term" value="F:glutathione transferase activity"/>
    <property type="evidence" value="ECO:0000318"/>
    <property type="project" value="GO_Central"/>
</dbReference>
<dbReference type="HOGENOM" id="CLU_069253_1_4_1"/>
<dbReference type="RefSeq" id="XP_001794307.1">
    <property type="nucleotide sequence ID" value="XM_001794255.1"/>
</dbReference>
<dbReference type="Proteomes" id="UP000001055">
    <property type="component" value="Unassembled WGS sequence"/>
</dbReference>
<feature type="domain" description="DSBA-like thioredoxin" evidence="7">
    <location>
        <begin position="19"/>
        <end position="219"/>
    </location>
</feature>
<dbReference type="EC" id="2.5.1.18" evidence="4"/>
<dbReference type="InterPro" id="IPR036249">
    <property type="entry name" value="Thioredoxin-like_sf"/>
</dbReference>
<dbReference type="EMBL" id="CH445329">
    <property type="protein sequence ID" value="EAT88964.2"/>
    <property type="molecule type" value="Genomic_DNA"/>
</dbReference>
<evidence type="ECO:0000256" key="5">
    <source>
        <dbReference type="PIRSR" id="PIRSR006386-1"/>
    </source>
</evidence>
<evidence type="ECO:0000313" key="8">
    <source>
        <dbReference type="EMBL" id="EAT88964.2"/>
    </source>
</evidence>
<evidence type="ECO:0000256" key="1">
    <source>
        <dbReference type="ARBA" id="ARBA00006494"/>
    </source>
</evidence>
<dbReference type="Pfam" id="PF01323">
    <property type="entry name" value="DSBA"/>
    <property type="match status" value="1"/>
</dbReference>
<dbReference type="GO" id="GO:0005739">
    <property type="term" value="C:mitochondrion"/>
    <property type="evidence" value="ECO:0000318"/>
    <property type="project" value="GO_Central"/>
</dbReference>
<dbReference type="eggNOG" id="ENOG502S5GX">
    <property type="taxonomic scope" value="Eukaryota"/>
</dbReference>
<protein>
    <recommendedName>
        <fullName evidence="4">Glutathione S-transferase kappa</fullName>
        <ecNumber evidence="4">2.5.1.18</ecNumber>
    </recommendedName>
</protein>
<dbReference type="Gene3D" id="3.40.30.10">
    <property type="entry name" value="Glutaredoxin"/>
    <property type="match status" value="1"/>
</dbReference>
<dbReference type="PANTHER" id="PTHR42943:SF2">
    <property type="entry name" value="GLUTATHIONE S-TRANSFERASE KAPPA 1"/>
    <property type="match status" value="1"/>
</dbReference>
<keyword evidence="2 4" id="KW-0808">Transferase</keyword>
<dbReference type="GO" id="GO:0005777">
    <property type="term" value="C:peroxisome"/>
    <property type="evidence" value="ECO:0000318"/>
    <property type="project" value="GO_Central"/>
</dbReference>
<evidence type="ECO:0000256" key="3">
    <source>
        <dbReference type="ARBA" id="ARBA00047960"/>
    </source>
</evidence>
<gene>
    <name evidence="8" type="ORF">SNOG_03759</name>
</gene>
<dbReference type="GeneID" id="5971170"/>
<keyword evidence="6" id="KW-0472">Membrane</keyword>
<feature type="transmembrane region" description="Helical" evidence="6">
    <location>
        <begin position="21"/>
        <end position="37"/>
    </location>
</feature>
<dbReference type="InterPro" id="IPR014440">
    <property type="entry name" value="HCCAis_GSTk"/>
</dbReference>
<accession>Q0UWV5</accession>
<evidence type="ECO:0000313" key="9">
    <source>
        <dbReference type="Proteomes" id="UP000001055"/>
    </source>
</evidence>
<evidence type="ECO:0000256" key="2">
    <source>
        <dbReference type="ARBA" id="ARBA00022679"/>
    </source>
</evidence>
<dbReference type="KEGG" id="pno:SNOG_03759"/>
<feature type="active site" description="Nucleophile" evidence="5">
    <location>
        <position position="27"/>
    </location>
</feature>
<dbReference type="InterPro" id="IPR051924">
    <property type="entry name" value="GST_Kappa/NadH"/>
</dbReference>
<dbReference type="VEuPathDB" id="FungiDB:JI435_037590"/>
<dbReference type="AlphaFoldDB" id="Q0UWV5"/>
<dbReference type="PIRSF" id="PIRSF006386">
    <property type="entry name" value="HCCAis_GSTk"/>
    <property type="match status" value="1"/>
</dbReference>
<dbReference type="FunFam" id="3.40.30.10:FF:000096">
    <property type="entry name" value="Glutathione S-transferase kappa"/>
    <property type="match status" value="1"/>
</dbReference>
<dbReference type="InterPro" id="IPR001853">
    <property type="entry name" value="DSBA-like_thioredoxin_dom"/>
</dbReference>
<comment type="catalytic activity">
    <reaction evidence="3 4">
        <text>RX + glutathione = an S-substituted glutathione + a halide anion + H(+)</text>
        <dbReference type="Rhea" id="RHEA:16437"/>
        <dbReference type="ChEBI" id="CHEBI:15378"/>
        <dbReference type="ChEBI" id="CHEBI:16042"/>
        <dbReference type="ChEBI" id="CHEBI:17792"/>
        <dbReference type="ChEBI" id="CHEBI:57925"/>
        <dbReference type="ChEBI" id="CHEBI:90779"/>
        <dbReference type="EC" id="2.5.1.18"/>
    </reaction>
</comment>
<organism evidence="8 9">
    <name type="scientific">Phaeosphaeria nodorum (strain SN15 / ATCC MYA-4574 / FGSC 10173)</name>
    <name type="common">Glume blotch fungus</name>
    <name type="synonym">Parastagonospora nodorum</name>
    <dbReference type="NCBI Taxonomy" id="321614"/>
    <lineage>
        <taxon>Eukaryota</taxon>
        <taxon>Fungi</taxon>
        <taxon>Dikarya</taxon>
        <taxon>Ascomycota</taxon>
        <taxon>Pezizomycotina</taxon>
        <taxon>Dothideomycetes</taxon>
        <taxon>Pleosporomycetidae</taxon>
        <taxon>Pleosporales</taxon>
        <taxon>Pleosporineae</taxon>
        <taxon>Phaeosphaeriaceae</taxon>
        <taxon>Parastagonospora</taxon>
    </lineage>
</organism>